<dbReference type="EMBL" id="AGNK02005611">
    <property type="status" value="NOT_ANNOTATED_CDS"/>
    <property type="molecule type" value="Genomic_DNA"/>
</dbReference>
<dbReference type="InterPro" id="IPR005016">
    <property type="entry name" value="TDE1/TMS"/>
</dbReference>
<evidence type="ECO:0000256" key="4">
    <source>
        <dbReference type="ARBA" id="ARBA00022989"/>
    </source>
</evidence>
<name>K4AHD8_SETIT</name>
<dbReference type="InParanoid" id="K4AHD8"/>
<evidence type="ECO:0000256" key="1">
    <source>
        <dbReference type="ARBA" id="ARBA00004141"/>
    </source>
</evidence>
<dbReference type="GO" id="GO:0016020">
    <property type="term" value="C:membrane"/>
    <property type="evidence" value="ECO:0007669"/>
    <property type="project" value="UniProtKB-SubCell"/>
</dbReference>
<evidence type="ECO:0000256" key="2">
    <source>
        <dbReference type="ARBA" id="ARBA00006665"/>
    </source>
</evidence>
<dbReference type="PANTHER" id="PTHR10383">
    <property type="entry name" value="SERINE INCORPORATOR"/>
    <property type="match status" value="1"/>
</dbReference>
<proteinExistence type="inferred from homology"/>
<keyword evidence="3 6" id="KW-0812">Transmembrane</keyword>
<dbReference type="PANTHER" id="PTHR10383:SF44">
    <property type="entry name" value="SERINC-DOMAIN CONTAINING SERINE AND SPHINGOLIPID BIOSYNTHESIS PROTEIN"/>
    <property type="match status" value="1"/>
</dbReference>
<evidence type="ECO:0000256" key="5">
    <source>
        <dbReference type="ARBA" id="ARBA00023136"/>
    </source>
</evidence>
<organism evidence="7 8">
    <name type="scientific">Setaria italica</name>
    <name type="common">Foxtail millet</name>
    <name type="synonym">Panicum italicum</name>
    <dbReference type="NCBI Taxonomy" id="4555"/>
    <lineage>
        <taxon>Eukaryota</taxon>
        <taxon>Viridiplantae</taxon>
        <taxon>Streptophyta</taxon>
        <taxon>Embryophyta</taxon>
        <taxon>Tracheophyta</taxon>
        <taxon>Spermatophyta</taxon>
        <taxon>Magnoliopsida</taxon>
        <taxon>Liliopsida</taxon>
        <taxon>Poales</taxon>
        <taxon>Poaceae</taxon>
        <taxon>PACMAD clade</taxon>
        <taxon>Panicoideae</taxon>
        <taxon>Panicodae</taxon>
        <taxon>Paniceae</taxon>
        <taxon>Cenchrinae</taxon>
        <taxon>Setaria</taxon>
    </lineage>
</organism>
<dbReference type="HOGENOM" id="CLU_2562754_0_0_1"/>
<feature type="transmembrane region" description="Helical" evidence="6">
    <location>
        <begin position="36"/>
        <end position="56"/>
    </location>
</feature>
<keyword evidence="4 6" id="KW-1133">Transmembrane helix</keyword>
<reference evidence="7" key="2">
    <citation type="submission" date="2018-08" db="UniProtKB">
        <authorList>
            <consortium name="EnsemblPlants"/>
        </authorList>
    </citation>
    <scope>IDENTIFICATION</scope>
    <source>
        <strain evidence="7">Yugu1</strain>
    </source>
</reference>
<keyword evidence="8" id="KW-1185">Reference proteome</keyword>
<comment type="subcellular location">
    <subcellularLocation>
        <location evidence="1">Membrane</location>
        <topology evidence="1">Multi-pass membrane protein</topology>
    </subcellularLocation>
</comment>
<keyword evidence="5 6" id="KW-0472">Membrane</keyword>
<reference evidence="8" key="1">
    <citation type="journal article" date="2012" name="Nat. Biotechnol.">
        <title>Reference genome sequence of the model plant Setaria.</title>
        <authorList>
            <person name="Bennetzen J.L."/>
            <person name="Schmutz J."/>
            <person name="Wang H."/>
            <person name="Percifield R."/>
            <person name="Hawkins J."/>
            <person name="Pontaroli A.C."/>
            <person name="Estep M."/>
            <person name="Feng L."/>
            <person name="Vaughn J.N."/>
            <person name="Grimwood J."/>
            <person name="Jenkins J."/>
            <person name="Barry K."/>
            <person name="Lindquist E."/>
            <person name="Hellsten U."/>
            <person name="Deshpande S."/>
            <person name="Wang X."/>
            <person name="Wu X."/>
            <person name="Mitros T."/>
            <person name="Triplett J."/>
            <person name="Yang X."/>
            <person name="Ye C.Y."/>
            <person name="Mauro-Herrera M."/>
            <person name="Wang L."/>
            <person name="Li P."/>
            <person name="Sharma M."/>
            <person name="Sharma R."/>
            <person name="Ronald P.C."/>
            <person name="Panaud O."/>
            <person name="Kellogg E.A."/>
            <person name="Brutnell T.P."/>
            <person name="Doust A.N."/>
            <person name="Tuskan G.A."/>
            <person name="Rokhsar D."/>
            <person name="Devos K.M."/>
        </authorList>
    </citation>
    <scope>NUCLEOTIDE SEQUENCE [LARGE SCALE GENOMIC DNA]</scope>
    <source>
        <strain evidence="8">cv. Yugu1</strain>
    </source>
</reference>
<dbReference type="AlphaFoldDB" id="K4AHD8"/>
<sequence length="82" mass="9449">MFFSTSCKIMKKVLLPGSFMISILVPSYWIQLYGKVAPFGAGIFLFIQLISVMRLIKRLNYRWCQINFKAWWPLASRAAAAV</sequence>
<evidence type="ECO:0000256" key="6">
    <source>
        <dbReference type="SAM" id="Phobius"/>
    </source>
</evidence>
<evidence type="ECO:0000256" key="3">
    <source>
        <dbReference type="ARBA" id="ARBA00022692"/>
    </source>
</evidence>
<dbReference type="EnsemblPlants" id="KQK89049">
    <property type="protein sequence ID" value="KQK89049"/>
    <property type="gene ID" value="SETIT_038295mg"/>
</dbReference>
<protein>
    <submittedName>
        <fullName evidence="7">Uncharacterized protein</fullName>
    </submittedName>
</protein>
<comment type="similarity">
    <text evidence="2">Belongs to the TDE1 family.</text>
</comment>
<evidence type="ECO:0000313" key="8">
    <source>
        <dbReference type="Proteomes" id="UP000004995"/>
    </source>
</evidence>
<feature type="transmembrane region" description="Helical" evidence="6">
    <location>
        <begin position="12"/>
        <end position="30"/>
    </location>
</feature>
<evidence type="ECO:0000313" key="7">
    <source>
        <dbReference type="EnsemblPlants" id="KQK89049"/>
    </source>
</evidence>
<accession>K4AHD8</accession>
<dbReference type="Proteomes" id="UP000004995">
    <property type="component" value="Unassembled WGS sequence"/>
</dbReference>
<dbReference type="Gramene" id="KQK89049">
    <property type="protein sequence ID" value="KQK89049"/>
    <property type="gene ID" value="SETIT_038295mg"/>
</dbReference>